<dbReference type="OrthoDB" id="3050185at2759"/>
<protein>
    <submittedName>
        <fullName evidence="1">Uncharacterized protein</fullName>
    </submittedName>
</protein>
<dbReference type="Proteomes" id="UP000521943">
    <property type="component" value="Unassembled WGS sequence"/>
</dbReference>
<name>A0A8H6LX33_9AGAR</name>
<dbReference type="EMBL" id="JACGCI010000123">
    <property type="protein sequence ID" value="KAF6744366.1"/>
    <property type="molecule type" value="Genomic_DNA"/>
</dbReference>
<accession>A0A8H6LX33</accession>
<reference evidence="1 2" key="1">
    <citation type="submission" date="2020-07" db="EMBL/GenBank/DDBJ databases">
        <title>Comparative genomics of pyrophilous fungi reveals a link between fire events and developmental genes.</title>
        <authorList>
            <consortium name="DOE Joint Genome Institute"/>
            <person name="Steindorff A.S."/>
            <person name="Carver A."/>
            <person name="Calhoun S."/>
            <person name="Stillman K."/>
            <person name="Liu H."/>
            <person name="Lipzen A."/>
            <person name="Pangilinan J."/>
            <person name="Labutti K."/>
            <person name="Bruns T.D."/>
            <person name="Grigoriev I.V."/>
        </authorList>
    </citation>
    <scope>NUCLEOTIDE SEQUENCE [LARGE SCALE GENOMIC DNA]</scope>
    <source>
        <strain evidence="1 2">CBS 144469</strain>
    </source>
</reference>
<proteinExistence type="predicted"/>
<sequence length="95" mass="10827">HPQVKTHYLGTRRRSVIPVLLGPAIQRRYGNECERESWARDMCILFSPWRVPSDLVPTGGCWKSKAEDMCTTLSEQDQRVIGNMALVAEGRQARD</sequence>
<comment type="caution">
    <text evidence="1">The sequence shown here is derived from an EMBL/GenBank/DDBJ whole genome shotgun (WGS) entry which is preliminary data.</text>
</comment>
<keyword evidence="2" id="KW-1185">Reference proteome</keyword>
<feature type="non-terminal residue" evidence="1">
    <location>
        <position position="95"/>
    </location>
</feature>
<evidence type="ECO:0000313" key="2">
    <source>
        <dbReference type="Proteomes" id="UP000521943"/>
    </source>
</evidence>
<gene>
    <name evidence="1" type="ORF">DFP72DRAFT_767418</name>
</gene>
<organism evidence="1 2">
    <name type="scientific">Ephemerocybe angulata</name>
    <dbReference type="NCBI Taxonomy" id="980116"/>
    <lineage>
        <taxon>Eukaryota</taxon>
        <taxon>Fungi</taxon>
        <taxon>Dikarya</taxon>
        <taxon>Basidiomycota</taxon>
        <taxon>Agaricomycotina</taxon>
        <taxon>Agaricomycetes</taxon>
        <taxon>Agaricomycetidae</taxon>
        <taxon>Agaricales</taxon>
        <taxon>Agaricineae</taxon>
        <taxon>Psathyrellaceae</taxon>
        <taxon>Ephemerocybe</taxon>
    </lineage>
</organism>
<dbReference type="AlphaFoldDB" id="A0A8H6LX33"/>
<evidence type="ECO:0000313" key="1">
    <source>
        <dbReference type="EMBL" id="KAF6744366.1"/>
    </source>
</evidence>
<feature type="non-terminal residue" evidence="1">
    <location>
        <position position="1"/>
    </location>
</feature>